<accession>A0ABN6RTB2</accession>
<sequence length="240" mass="26662">MIRQYLLAVCFLLLLGQPSAAGGKLVISTQAIPPYSTENGTGFYDTLYPEIGRRTGLEITVVQQPDRRSLQLTNSGINDGDGPRLPGLEQQFPDLIRVEEPILHAELVAFTRKGTRVKSWGDLANRFAAVPKGWRLPRGKIPVSMRLTTVISTHSSMAMLSTGRIDAALTLPAMGRHEIDKHGYRNINLEPAILDERLLYLYMHKKHAPLVPAIDEAIKAIKADGTWDRLFKQAIAQTDK</sequence>
<dbReference type="EMBL" id="AP026708">
    <property type="protein sequence ID" value="BDQ33959.1"/>
    <property type="molecule type" value="Genomic_DNA"/>
</dbReference>
<keyword evidence="1" id="KW-0732">Signal</keyword>
<dbReference type="RefSeq" id="WP_264984008.1">
    <property type="nucleotide sequence ID" value="NZ_AP026708.1"/>
</dbReference>
<dbReference type="PANTHER" id="PTHR35936:SF35">
    <property type="entry name" value="L-CYSTINE-BINDING PROTEIN TCYJ"/>
    <property type="match status" value="1"/>
</dbReference>
<organism evidence="2 3">
    <name type="scientific">Pseudodesulfovibrio portus</name>
    <dbReference type="NCBI Taxonomy" id="231439"/>
    <lineage>
        <taxon>Bacteria</taxon>
        <taxon>Pseudomonadati</taxon>
        <taxon>Thermodesulfobacteriota</taxon>
        <taxon>Desulfovibrionia</taxon>
        <taxon>Desulfovibrionales</taxon>
        <taxon>Desulfovibrionaceae</taxon>
    </lineage>
</organism>
<name>A0ABN6RTB2_9BACT</name>
<evidence type="ECO:0000313" key="3">
    <source>
        <dbReference type="Proteomes" id="UP001061361"/>
    </source>
</evidence>
<gene>
    <name evidence="2" type="ORF">JCM14722_15010</name>
</gene>
<protein>
    <recommendedName>
        <fullName evidence="4">Solute-binding protein family 3/N-terminal domain-containing protein</fullName>
    </recommendedName>
</protein>
<dbReference type="Proteomes" id="UP001061361">
    <property type="component" value="Chromosome"/>
</dbReference>
<dbReference type="SUPFAM" id="SSF53850">
    <property type="entry name" value="Periplasmic binding protein-like II"/>
    <property type="match status" value="1"/>
</dbReference>
<evidence type="ECO:0000256" key="1">
    <source>
        <dbReference type="SAM" id="SignalP"/>
    </source>
</evidence>
<evidence type="ECO:0008006" key="4">
    <source>
        <dbReference type="Google" id="ProtNLM"/>
    </source>
</evidence>
<evidence type="ECO:0000313" key="2">
    <source>
        <dbReference type="EMBL" id="BDQ33959.1"/>
    </source>
</evidence>
<reference evidence="2" key="1">
    <citation type="submission" date="2022-08" db="EMBL/GenBank/DDBJ databases">
        <title>Genome Sequence of the sulphate-reducing bacterium, Pseudodesulfovibrio portus JCM14722.</title>
        <authorList>
            <person name="Kondo R."/>
            <person name="Kataoka T."/>
        </authorList>
    </citation>
    <scope>NUCLEOTIDE SEQUENCE</scope>
    <source>
        <strain evidence="2">JCM 14722</strain>
    </source>
</reference>
<keyword evidence="3" id="KW-1185">Reference proteome</keyword>
<feature type="signal peptide" evidence="1">
    <location>
        <begin position="1"/>
        <end position="21"/>
    </location>
</feature>
<dbReference type="PANTHER" id="PTHR35936">
    <property type="entry name" value="MEMBRANE-BOUND LYTIC MUREIN TRANSGLYCOSYLASE F"/>
    <property type="match status" value="1"/>
</dbReference>
<proteinExistence type="predicted"/>
<feature type="chain" id="PRO_5047122797" description="Solute-binding protein family 3/N-terminal domain-containing protein" evidence="1">
    <location>
        <begin position="22"/>
        <end position="240"/>
    </location>
</feature>
<dbReference type="Gene3D" id="3.40.190.10">
    <property type="entry name" value="Periplasmic binding protein-like II"/>
    <property type="match status" value="2"/>
</dbReference>